<dbReference type="InterPro" id="IPR050582">
    <property type="entry name" value="HAD-like_SerB"/>
</dbReference>
<dbReference type="NCBIfam" id="TIGR01490">
    <property type="entry name" value="HAD-SF-IB-hyp1"/>
    <property type="match status" value="1"/>
</dbReference>
<keyword evidence="2" id="KW-1185">Reference proteome</keyword>
<gene>
    <name evidence="1" type="ORF">KTO63_07885</name>
</gene>
<dbReference type="EMBL" id="JAHSPG010000003">
    <property type="protein sequence ID" value="MBV4357059.1"/>
    <property type="molecule type" value="Genomic_DNA"/>
</dbReference>
<reference evidence="1" key="1">
    <citation type="submission" date="2021-06" db="EMBL/GenBank/DDBJ databases">
        <authorList>
            <person name="Huq M.A."/>
        </authorList>
    </citation>
    <scope>NUCLEOTIDE SEQUENCE</scope>
    <source>
        <strain evidence="1">MAH-26</strain>
    </source>
</reference>
<dbReference type="PANTHER" id="PTHR43344">
    <property type="entry name" value="PHOSPHOSERINE PHOSPHATASE"/>
    <property type="match status" value="1"/>
</dbReference>
<dbReference type="GO" id="GO:0016787">
    <property type="term" value="F:hydrolase activity"/>
    <property type="evidence" value="ECO:0007669"/>
    <property type="project" value="UniProtKB-KW"/>
</dbReference>
<sequence length="196" mass="22546">MKRIAFFDFDGTITTKDTLLENIKFHKGSLWFYVGFLLNSPYLVAFKAKVISNQTAKEKVLKFFFGGSDEISFQKKCDDFATAKLPEMIRPKAVHEIRKHLEQGTEVVIVSASASNWFRKWANEHNLKMISTTLEVHNNKVTGKITGNNCYGEEKVALINQRYNLKEYDEIYCYGDTSGDKPMLALGTKTFYKPFR</sequence>
<evidence type="ECO:0000313" key="2">
    <source>
        <dbReference type="Proteomes" id="UP000812270"/>
    </source>
</evidence>
<dbReference type="Pfam" id="PF12710">
    <property type="entry name" value="HAD"/>
    <property type="match status" value="1"/>
</dbReference>
<dbReference type="RefSeq" id="WP_217790679.1">
    <property type="nucleotide sequence ID" value="NZ_JAHSPG010000003.1"/>
</dbReference>
<evidence type="ECO:0000313" key="1">
    <source>
        <dbReference type="EMBL" id="MBV4357059.1"/>
    </source>
</evidence>
<comment type="caution">
    <text evidence="1">The sequence shown here is derived from an EMBL/GenBank/DDBJ whole genome shotgun (WGS) entry which is preliminary data.</text>
</comment>
<proteinExistence type="predicted"/>
<dbReference type="NCBIfam" id="TIGR01488">
    <property type="entry name" value="HAD-SF-IB"/>
    <property type="match status" value="1"/>
</dbReference>
<organism evidence="1 2">
    <name type="scientific">Pinibacter aurantiacus</name>
    <dbReference type="NCBI Taxonomy" id="2851599"/>
    <lineage>
        <taxon>Bacteria</taxon>
        <taxon>Pseudomonadati</taxon>
        <taxon>Bacteroidota</taxon>
        <taxon>Chitinophagia</taxon>
        <taxon>Chitinophagales</taxon>
        <taxon>Chitinophagaceae</taxon>
        <taxon>Pinibacter</taxon>
    </lineage>
</organism>
<dbReference type="AlphaFoldDB" id="A0A9E2S9C7"/>
<protein>
    <submittedName>
        <fullName evidence="1">HAD-IB family hydrolase</fullName>
    </submittedName>
</protein>
<accession>A0A9E2S9C7</accession>
<keyword evidence="1" id="KW-0378">Hydrolase</keyword>
<dbReference type="Proteomes" id="UP000812270">
    <property type="component" value="Unassembled WGS sequence"/>
</dbReference>
<dbReference type="InterPro" id="IPR006385">
    <property type="entry name" value="HAD_hydro_SerB1"/>
</dbReference>
<name>A0A9E2S9C7_9BACT</name>